<dbReference type="SUPFAM" id="SSF53720">
    <property type="entry name" value="ALDH-like"/>
    <property type="match status" value="1"/>
</dbReference>
<dbReference type="EC" id="1.1.1.23" evidence="4 10"/>
<feature type="binding site" evidence="13">
    <location>
        <position position="358"/>
    </location>
    <ligand>
        <name>substrate</name>
    </ligand>
</feature>
<dbReference type="Pfam" id="PF00815">
    <property type="entry name" value="Histidinol_dh"/>
    <property type="match status" value="1"/>
</dbReference>
<dbReference type="GO" id="GO:0046872">
    <property type="term" value="F:metal ion binding"/>
    <property type="evidence" value="ECO:0007669"/>
    <property type="project" value="UniProtKB-KW"/>
</dbReference>
<comment type="caution">
    <text evidence="17">The sequence shown here is derived from an EMBL/GenBank/DDBJ whole genome shotgun (WGS) entry which is preliminary data.</text>
</comment>
<dbReference type="GO" id="GO:0004399">
    <property type="term" value="F:histidinol dehydrogenase activity"/>
    <property type="evidence" value="ECO:0007669"/>
    <property type="project" value="UniProtKB-UniRule"/>
</dbReference>
<dbReference type="UniPathway" id="UPA00031">
    <property type="reaction ID" value="UER00014"/>
</dbReference>
<dbReference type="PANTHER" id="PTHR21256:SF14">
    <property type="entry name" value="HISTIDINOL DEHYDROGENASE"/>
    <property type="match status" value="1"/>
</dbReference>
<dbReference type="EMBL" id="LHXT01000140">
    <property type="protein sequence ID" value="KXA96003.1"/>
    <property type="molecule type" value="Genomic_DNA"/>
</dbReference>
<evidence type="ECO:0000256" key="9">
    <source>
        <dbReference type="ARBA" id="ARBA00049489"/>
    </source>
</evidence>
<evidence type="ECO:0000256" key="11">
    <source>
        <dbReference type="PIRSR" id="PIRSR000099-1"/>
    </source>
</evidence>
<feature type="binding site" evidence="14">
    <location>
        <position position="417"/>
    </location>
    <ligand>
        <name>Zn(2+)</name>
        <dbReference type="ChEBI" id="CHEBI:29105"/>
    </ligand>
</feature>
<accession>A0A656YV67</accession>
<dbReference type="GO" id="GO:0000105">
    <property type="term" value="P:L-histidine biosynthetic process"/>
    <property type="evidence" value="ECO:0007669"/>
    <property type="project" value="UniProtKB-UniRule"/>
</dbReference>
<dbReference type="GO" id="GO:0051287">
    <property type="term" value="F:NAD binding"/>
    <property type="evidence" value="ECO:0007669"/>
    <property type="project" value="InterPro"/>
</dbReference>
<keyword evidence="10" id="KW-0028">Amino-acid biosynthesis</keyword>
<evidence type="ECO:0000256" key="10">
    <source>
        <dbReference type="PIRNR" id="PIRNR000099"/>
    </source>
</evidence>
<dbReference type="GO" id="GO:0005829">
    <property type="term" value="C:cytosol"/>
    <property type="evidence" value="ECO:0007669"/>
    <property type="project" value="TreeGrafter"/>
</dbReference>
<evidence type="ECO:0000256" key="5">
    <source>
        <dbReference type="ARBA" id="ARBA00016531"/>
    </source>
</evidence>
<reference evidence="17 18" key="1">
    <citation type="journal article" date="2016" name="Sci. Rep.">
        <title>Metabolic traits of an uncultured archaeal lineage -MSBL1- from brine pools of the Red Sea.</title>
        <authorList>
            <person name="Mwirichia R."/>
            <person name="Alam I."/>
            <person name="Rashid M."/>
            <person name="Vinu M."/>
            <person name="Ba-Alawi W."/>
            <person name="Anthony Kamau A."/>
            <person name="Kamanda Ngugi D."/>
            <person name="Goker M."/>
            <person name="Klenk H.P."/>
            <person name="Bajic V."/>
            <person name="Stingl U."/>
        </authorList>
    </citation>
    <scope>NUCLEOTIDE SEQUENCE [LARGE SCALE GENOMIC DNA]</scope>
    <source>
        <strain evidence="17">SCGC-AAA259J03</strain>
    </source>
</reference>
<dbReference type="NCBIfam" id="TIGR00069">
    <property type="entry name" value="hisD"/>
    <property type="match status" value="1"/>
</dbReference>
<keyword evidence="10" id="KW-0368">Histidine biosynthesis</keyword>
<feature type="binding site" evidence="13">
    <location>
        <position position="256"/>
    </location>
    <ligand>
        <name>substrate</name>
    </ligand>
</feature>
<feature type="binding site" evidence="14">
    <location>
        <position position="259"/>
    </location>
    <ligand>
        <name>Zn(2+)</name>
        <dbReference type="ChEBI" id="CHEBI:29105"/>
    </ligand>
</feature>
<evidence type="ECO:0000256" key="16">
    <source>
        <dbReference type="SAM" id="Coils"/>
    </source>
</evidence>
<feature type="binding site" evidence="13">
    <location>
        <position position="259"/>
    </location>
    <ligand>
        <name>substrate</name>
    </ligand>
</feature>
<feature type="binding site" evidence="13">
    <location>
        <position position="234"/>
    </location>
    <ligand>
        <name>substrate</name>
    </ligand>
</feature>
<comment type="cofactor">
    <cofactor evidence="14">
        <name>Zn(2+)</name>
        <dbReference type="ChEBI" id="CHEBI:29105"/>
    </cofactor>
    <text evidence="14">Binds 1 zinc ion per subunit.</text>
</comment>
<feature type="binding site" evidence="12">
    <location>
        <position position="188"/>
    </location>
    <ligand>
        <name>NAD(+)</name>
        <dbReference type="ChEBI" id="CHEBI:57540"/>
    </ligand>
</feature>
<keyword evidence="10 12" id="KW-0520">NAD</keyword>
<keyword evidence="6 14" id="KW-0479">Metal-binding</keyword>
<feature type="binding site" evidence="14">
    <location>
        <position position="256"/>
    </location>
    <ligand>
        <name>Zn(2+)</name>
        <dbReference type="ChEBI" id="CHEBI:29105"/>
    </ligand>
</feature>
<evidence type="ECO:0000256" key="12">
    <source>
        <dbReference type="PIRSR" id="PIRSR000099-2"/>
    </source>
</evidence>
<gene>
    <name evidence="17" type="ORF">AKJ39_05210</name>
</gene>
<dbReference type="PIRSF" id="PIRSF000099">
    <property type="entry name" value="Histidinol_dh"/>
    <property type="match status" value="1"/>
</dbReference>
<evidence type="ECO:0000256" key="4">
    <source>
        <dbReference type="ARBA" id="ARBA00012965"/>
    </source>
</evidence>
<keyword evidence="18" id="KW-1185">Reference proteome</keyword>
<dbReference type="AlphaFoldDB" id="A0A656YV67"/>
<feature type="binding site" evidence="13">
    <location>
        <position position="325"/>
    </location>
    <ligand>
        <name>substrate</name>
    </ligand>
</feature>
<feature type="binding site" evidence="12">
    <location>
        <position position="211"/>
    </location>
    <ligand>
        <name>NAD(+)</name>
        <dbReference type="ChEBI" id="CHEBI:57540"/>
    </ligand>
</feature>
<keyword evidence="16" id="KW-0175">Coiled coil</keyword>
<dbReference type="PANTHER" id="PTHR21256">
    <property type="entry name" value="HISTIDINOL DEHYDROGENASE HDH"/>
    <property type="match status" value="1"/>
</dbReference>
<evidence type="ECO:0000313" key="17">
    <source>
        <dbReference type="EMBL" id="KXA96003.1"/>
    </source>
</evidence>
<name>A0A656YV67_9EURY</name>
<protein>
    <recommendedName>
        <fullName evidence="5 10">Histidinol dehydrogenase</fullName>
        <shortName evidence="10">HDH</shortName>
        <ecNumber evidence="4 10">1.1.1.23</ecNumber>
    </recommendedName>
</protein>
<evidence type="ECO:0000256" key="14">
    <source>
        <dbReference type="PIRSR" id="PIRSR000099-4"/>
    </source>
</evidence>
<feature type="binding site" evidence="13">
    <location>
        <position position="417"/>
    </location>
    <ligand>
        <name>substrate</name>
    </ligand>
</feature>
<dbReference type="Gene3D" id="1.20.5.1300">
    <property type="match status" value="1"/>
</dbReference>
<evidence type="ECO:0000256" key="6">
    <source>
        <dbReference type="ARBA" id="ARBA00022723"/>
    </source>
</evidence>
<dbReference type="InterPro" id="IPR012131">
    <property type="entry name" value="Hstdl_DH"/>
</dbReference>
<dbReference type="Gene3D" id="3.40.50.1980">
    <property type="entry name" value="Nitrogenase molybdenum iron protein domain"/>
    <property type="match status" value="2"/>
</dbReference>
<feature type="binding site" evidence="13">
    <location>
        <position position="412"/>
    </location>
    <ligand>
        <name>substrate</name>
    </ligand>
</feature>
<keyword evidence="8 10" id="KW-0560">Oxidoreductase</keyword>
<proteinExistence type="inferred from homology"/>
<dbReference type="InterPro" id="IPR022695">
    <property type="entry name" value="Histidinol_DH_monofunct"/>
</dbReference>
<evidence type="ECO:0000256" key="7">
    <source>
        <dbReference type="ARBA" id="ARBA00022833"/>
    </source>
</evidence>
<feature type="active site" description="Proton acceptor" evidence="11">
    <location>
        <position position="325"/>
    </location>
</feature>
<feature type="coiled-coil region" evidence="16">
    <location>
        <begin position="57"/>
        <end position="87"/>
    </location>
</feature>
<evidence type="ECO:0000256" key="13">
    <source>
        <dbReference type="PIRSR" id="PIRSR000099-3"/>
    </source>
</evidence>
<evidence type="ECO:0000256" key="2">
    <source>
        <dbReference type="ARBA" id="ARBA00004940"/>
    </source>
</evidence>
<evidence type="ECO:0000256" key="3">
    <source>
        <dbReference type="ARBA" id="ARBA00010178"/>
    </source>
</evidence>
<organism evidence="17 18">
    <name type="scientific">candidate division MSBL1 archaeon SCGC-AAA259J03</name>
    <dbReference type="NCBI Taxonomy" id="1698269"/>
    <lineage>
        <taxon>Archaea</taxon>
        <taxon>Methanobacteriati</taxon>
        <taxon>Methanobacteriota</taxon>
        <taxon>candidate division MSBL1</taxon>
    </lineage>
</organism>
<feature type="binding site" evidence="12">
    <location>
        <position position="126"/>
    </location>
    <ligand>
        <name>NAD(+)</name>
        <dbReference type="ChEBI" id="CHEBI:57540"/>
    </ligand>
</feature>
<comment type="pathway">
    <text evidence="2 10">Amino-acid biosynthesis; L-histidine biosynthesis; L-histidine from 5-phospho-alpha-D-ribose 1-diphosphate: step 9/9.</text>
</comment>
<dbReference type="InterPro" id="IPR016161">
    <property type="entry name" value="Ald_DH/histidinol_DH"/>
</dbReference>
<dbReference type="CDD" id="cd06572">
    <property type="entry name" value="Histidinol_dh"/>
    <property type="match status" value="1"/>
</dbReference>
<keyword evidence="7 14" id="KW-0862">Zinc</keyword>
<evidence type="ECO:0000256" key="8">
    <source>
        <dbReference type="ARBA" id="ARBA00023002"/>
    </source>
</evidence>
<dbReference type="FunFam" id="3.40.50.1980:FF:000026">
    <property type="entry name" value="Histidinol dehydrogenase"/>
    <property type="match status" value="1"/>
</dbReference>
<feature type="binding site" evidence="14">
    <location>
        <position position="358"/>
    </location>
    <ligand>
        <name>Zn(2+)</name>
        <dbReference type="ChEBI" id="CHEBI:29105"/>
    </ligand>
</feature>
<comment type="catalytic activity">
    <reaction evidence="9 10">
        <text>L-histidinol + 2 NAD(+) + H2O = L-histidine + 2 NADH + 3 H(+)</text>
        <dbReference type="Rhea" id="RHEA:20641"/>
        <dbReference type="ChEBI" id="CHEBI:15377"/>
        <dbReference type="ChEBI" id="CHEBI:15378"/>
        <dbReference type="ChEBI" id="CHEBI:57540"/>
        <dbReference type="ChEBI" id="CHEBI:57595"/>
        <dbReference type="ChEBI" id="CHEBI:57699"/>
        <dbReference type="ChEBI" id="CHEBI:57945"/>
        <dbReference type="EC" id="1.1.1.23"/>
    </reaction>
</comment>
<sequence>MTFKREYVKNAEGLAGDSDKTINKEVRESVHKILEEVRESGDEAIRKFTKKFDNVYREDLKINNGEIEEAKDNLSEEDRKAINYTIDNVRRFHEAQRDNLLDFEKEFKPGVRIGLRFIPIETTGVYIPGGRYPLVASPVMLIVPAVISGVEKIVACAPPQKDGSIIDSQLYAMNEAGADEIYCVGGAQAIGAMTYGTNTVPKVSKITGPGNIYTQEAKRQVFGEVGIDFLAGPSEVLIIADDSSDPDLIATDLLAQAEHDPRSRPVLVSTAPDIAQKVLRTVEEKLPKLKTEKTAKACWENNGEVIVVDDIKSAVEVANEYAMEHVQVMTEEPRSLLDDLSNYGSLFLGEHSPVVFGDKSVGSNHVLPTGRTARFTGGIWAGTYLKALSHQELTDKGAREIAHWAEKICELEGTHAHKLSAKARSSHMEEDKE</sequence>
<dbReference type="InterPro" id="IPR001692">
    <property type="entry name" value="Histidinol_DH_CS"/>
</dbReference>
<evidence type="ECO:0000256" key="15">
    <source>
        <dbReference type="RuleBase" id="RU004175"/>
    </source>
</evidence>
<evidence type="ECO:0000256" key="1">
    <source>
        <dbReference type="ARBA" id="ARBA00003850"/>
    </source>
</evidence>
<dbReference type="PROSITE" id="PS00611">
    <property type="entry name" value="HISOL_DEHYDROGENASE"/>
    <property type="match status" value="1"/>
</dbReference>
<comment type="similarity">
    <text evidence="3 10 15">Belongs to the histidinol dehydrogenase family.</text>
</comment>
<evidence type="ECO:0000313" key="18">
    <source>
        <dbReference type="Proteomes" id="UP000070257"/>
    </source>
</evidence>
<dbReference type="PRINTS" id="PR00083">
    <property type="entry name" value="HOLDHDRGNASE"/>
</dbReference>
<comment type="function">
    <text evidence="1 10">Catalyzes the sequential NAD-dependent oxidations of L-histidinol to L-histidinaldehyde and then to L-histidine.</text>
</comment>
<feature type="active site" description="Proton acceptor" evidence="11">
    <location>
        <position position="324"/>
    </location>
</feature>
<dbReference type="Proteomes" id="UP000070257">
    <property type="component" value="Unassembled WGS sequence"/>
</dbReference>
<dbReference type="FunFam" id="3.40.50.1980:FF:000001">
    <property type="entry name" value="Histidinol dehydrogenase"/>
    <property type="match status" value="1"/>
</dbReference>